<evidence type="ECO:0000313" key="3">
    <source>
        <dbReference type="EMBL" id="SFK41903.1"/>
    </source>
</evidence>
<feature type="compositionally biased region" description="Basic and acidic residues" evidence="1">
    <location>
        <begin position="100"/>
        <end position="109"/>
    </location>
</feature>
<reference evidence="4" key="2">
    <citation type="submission" date="2016-10" db="EMBL/GenBank/DDBJ databases">
        <authorList>
            <person name="Varghese N."/>
            <person name="Submissions S."/>
        </authorList>
    </citation>
    <scope>NUCLEOTIDE SEQUENCE [LARGE SCALE GENOMIC DNA]</scope>
    <source>
        <strain evidence="4">CGMCC 1.3704</strain>
    </source>
</reference>
<dbReference type="Pfam" id="PF20310">
    <property type="entry name" value="HTH_Tnp_2"/>
    <property type="match status" value="1"/>
</dbReference>
<dbReference type="InterPro" id="IPR046929">
    <property type="entry name" value="HTH_Tnp"/>
</dbReference>
<gene>
    <name evidence="2" type="ORF">SAMN04487936_111128</name>
    <name evidence="3" type="ORF">SAMN04487936_113102</name>
</gene>
<dbReference type="RefSeq" id="WP_075037768.1">
    <property type="nucleotide sequence ID" value="NZ_FOSB01000011.1"/>
</dbReference>
<proteinExistence type="predicted"/>
<dbReference type="Proteomes" id="UP000183557">
    <property type="component" value="Unassembled WGS sequence"/>
</dbReference>
<protein>
    <recommendedName>
        <fullName evidence="5">Transposase</fullName>
    </recommendedName>
</protein>
<organism evidence="2 4">
    <name type="scientific">Halobacillus dabanensis</name>
    <dbReference type="NCBI Taxonomy" id="240302"/>
    <lineage>
        <taxon>Bacteria</taxon>
        <taxon>Bacillati</taxon>
        <taxon>Bacillota</taxon>
        <taxon>Bacilli</taxon>
        <taxon>Bacillales</taxon>
        <taxon>Bacillaceae</taxon>
        <taxon>Halobacillus</taxon>
    </lineage>
</organism>
<evidence type="ECO:0000256" key="1">
    <source>
        <dbReference type="SAM" id="MobiDB-lite"/>
    </source>
</evidence>
<dbReference type="EMBL" id="FOSB01000011">
    <property type="protein sequence ID" value="SFK34187.1"/>
    <property type="molecule type" value="Genomic_DNA"/>
</dbReference>
<evidence type="ECO:0000313" key="2">
    <source>
        <dbReference type="EMBL" id="SFK34187.1"/>
    </source>
</evidence>
<evidence type="ECO:0008006" key="5">
    <source>
        <dbReference type="Google" id="ProtNLM"/>
    </source>
</evidence>
<name>A0A1I3YQF6_HALDA</name>
<accession>A0A1I3YQF6</accession>
<keyword evidence="4" id="KW-1185">Reference proteome</keyword>
<sequence>MSKIIFTESQRRELESNPNIVKVSDRSITYTPEFKVKAVKENAEGKGPHQIFVEHGFDLSIIGSGKPKQCIERWRATFQKYGEEGFYTERRGKGSTGRPSSKELSPEDKLKKAEARIAYLEAELDFVKKLDELERQAKKKK</sequence>
<reference evidence="2" key="1">
    <citation type="submission" date="2016-10" db="EMBL/GenBank/DDBJ databases">
        <authorList>
            <person name="de Groot N.N."/>
        </authorList>
    </citation>
    <scope>NUCLEOTIDE SEQUENCE [LARGE SCALE GENOMIC DNA]</scope>
    <source>
        <strain evidence="2">CGMCC 1.3704</strain>
    </source>
</reference>
<dbReference type="EMBL" id="FOSB01000013">
    <property type="protein sequence ID" value="SFK41903.1"/>
    <property type="molecule type" value="Genomic_DNA"/>
</dbReference>
<feature type="region of interest" description="Disordered" evidence="1">
    <location>
        <begin position="88"/>
        <end position="109"/>
    </location>
</feature>
<dbReference type="SUPFAM" id="SSF46689">
    <property type="entry name" value="Homeodomain-like"/>
    <property type="match status" value="1"/>
</dbReference>
<dbReference type="AlphaFoldDB" id="A0A1I3YQF6"/>
<dbReference type="OrthoDB" id="1652943at2"/>
<dbReference type="InterPro" id="IPR009057">
    <property type="entry name" value="Homeodomain-like_sf"/>
</dbReference>
<evidence type="ECO:0000313" key="4">
    <source>
        <dbReference type="Proteomes" id="UP000183557"/>
    </source>
</evidence>